<dbReference type="AlphaFoldDB" id="A0A0G0MC77"/>
<accession>A0A0G0MC77</accession>
<dbReference type="GO" id="GO:0008168">
    <property type="term" value="F:methyltransferase activity"/>
    <property type="evidence" value="ECO:0007669"/>
    <property type="project" value="UniProtKB-KW"/>
</dbReference>
<name>A0A0G0MC77_9BACT</name>
<keyword evidence="1" id="KW-0808">Transferase</keyword>
<gene>
    <name evidence="1" type="ORF">US90_C0003G0012</name>
</gene>
<dbReference type="GO" id="GO:0032259">
    <property type="term" value="P:methylation"/>
    <property type="evidence" value="ECO:0007669"/>
    <property type="project" value="UniProtKB-KW"/>
</dbReference>
<organism evidence="1 2">
    <name type="scientific">Candidatus Shapirobacteria bacterium GW2011_GWE2_38_30</name>
    <dbReference type="NCBI Taxonomy" id="1618490"/>
    <lineage>
        <taxon>Bacteria</taxon>
        <taxon>Candidatus Shapironibacteriota</taxon>
    </lineage>
</organism>
<dbReference type="STRING" id="1618490.US90_C0003G0012"/>
<dbReference type="SUPFAM" id="SSF53335">
    <property type="entry name" value="S-adenosyl-L-methionine-dependent methyltransferases"/>
    <property type="match status" value="1"/>
</dbReference>
<protein>
    <submittedName>
        <fullName evidence="1">Methyltransferase type 11</fullName>
    </submittedName>
</protein>
<reference evidence="1 2" key="1">
    <citation type="journal article" date="2015" name="Nature">
        <title>rRNA introns, odd ribosomes, and small enigmatic genomes across a large radiation of phyla.</title>
        <authorList>
            <person name="Brown C.T."/>
            <person name="Hug L.A."/>
            <person name="Thomas B.C."/>
            <person name="Sharon I."/>
            <person name="Castelle C.J."/>
            <person name="Singh A."/>
            <person name="Wilkins M.J."/>
            <person name="Williams K.H."/>
            <person name="Banfield J.F."/>
        </authorList>
    </citation>
    <scope>NUCLEOTIDE SEQUENCE [LARGE SCALE GENOMIC DNA]</scope>
</reference>
<evidence type="ECO:0000313" key="1">
    <source>
        <dbReference type="EMBL" id="KKQ71369.1"/>
    </source>
</evidence>
<dbReference type="Gene3D" id="3.40.50.150">
    <property type="entry name" value="Vaccinia Virus protein VP39"/>
    <property type="match status" value="1"/>
</dbReference>
<comment type="caution">
    <text evidence="1">The sequence shown here is derived from an EMBL/GenBank/DDBJ whole genome shotgun (WGS) entry which is preliminary data.</text>
</comment>
<dbReference type="Proteomes" id="UP000034406">
    <property type="component" value="Unassembled WGS sequence"/>
</dbReference>
<dbReference type="Pfam" id="PF13489">
    <property type="entry name" value="Methyltransf_23"/>
    <property type="match status" value="1"/>
</dbReference>
<dbReference type="InterPro" id="IPR029063">
    <property type="entry name" value="SAM-dependent_MTases_sf"/>
</dbReference>
<evidence type="ECO:0000313" key="2">
    <source>
        <dbReference type="Proteomes" id="UP000034406"/>
    </source>
</evidence>
<sequence>MKNLSCEICGGLKKVIFEKKILTKYVVKYFQCKNCKIIDTEKPYWLNEAYEFAITNSDVGLVSRNLLLVRATKIINLLKIFSNKNRCLDYAGGYGLFVRMMRDLGFNFYRQDKFCINLFAKYFDLEDLNSKNKQFSFITCFELFEHFYDVNIELEKILELGSTIFFTTSLIDGKMNNDIKNWWYISPETGQHITFYSKESLKILAQNHGLNFYSDGEGMHIFTKNRYLFNPFIMVSPIVKLLDLFGNKSKFVQNDYKYIYIKNVGKR</sequence>
<keyword evidence="1" id="KW-0489">Methyltransferase</keyword>
<proteinExistence type="predicted"/>
<dbReference type="EMBL" id="LBUT01000003">
    <property type="protein sequence ID" value="KKQ71369.1"/>
    <property type="molecule type" value="Genomic_DNA"/>
</dbReference>